<proteinExistence type="inferred from homology"/>
<keyword evidence="6 11" id="KW-0812">Transmembrane</keyword>
<dbReference type="GO" id="GO:0016020">
    <property type="term" value="C:membrane"/>
    <property type="evidence" value="ECO:0007669"/>
    <property type="project" value="UniProtKB-SubCell"/>
</dbReference>
<dbReference type="InterPro" id="IPR011992">
    <property type="entry name" value="EF-hand-dom_pair"/>
</dbReference>
<feature type="domain" description="EF-hand" evidence="12">
    <location>
        <begin position="54"/>
        <end position="89"/>
    </location>
</feature>
<evidence type="ECO:0000256" key="11">
    <source>
        <dbReference type="SAM" id="Phobius"/>
    </source>
</evidence>
<comment type="similarity">
    <text evidence="3">Belongs to the peptidase S54 family.</text>
</comment>
<evidence type="ECO:0000256" key="7">
    <source>
        <dbReference type="ARBA" id="ARBA00022801"/>
    </source>
</evidence>
<dbReference type="GO" id="GO:0005509">
    <property type="term" value="F:calcium ion binding"/>
    <property type="evidence" value="ECO:0007669"/>
    <property type="project" value="InterPro"/>
</dbReference>
<feature type="transmembrane region" description="Helical" evidence="11">
    <location>
        <begin position="296"/>
        <end position="318"/>
    </location>
</feature>
<evidence type="ECO:0000259" key="12">
    <source>
        <dbReference type="PROSITE" id="PS50222"/>
    </source>
</evidence>
<dbReference type="InterPro" id="IPR035952">
    <property type="entry name" value="Rhomboid-like_sf"/>
</dbReference>
<reference evidence="13" key="1">
    <citation type="submission" date="2023-07" db="EMBL/GenBank/DDBJ databases">
        <title>Chromosome-level genome assembly of Artemia franciscana.</title>
        <authorList>
            <person name="Jo E."/>
        </authorList>
    </citation>
    <scope>NUCLEOTIDE SEQUENCE</scope>
    <source>
        <tissue evidence="13">Whole body</tissue>
    </source>
</reference>
<evidence type="ECO:0000256" key="3">
    <source>
        <dbReference type="ARBA" id="ARBA00009045"/>
    </source>
</evidence>
<evidence type="ECO:0000256" key="6">
    <source>
        <dbReference type="ARBA" id="ARBA00022692"/>
    </source>
</evidence>
<dbReference type="EMBL" id="JAVRJZ010000013">
    <property type="protein sequence ID" value="KAK2714816.1"/>
    <property type="molecule type" value="Genomic_DNA"/>
</dbReference>
<comment type="subcellular location">
    <subcellularLocation>
        <location evidence="2">Membrane</location>
        <topology evidence="2">Multi-pass membrane protein</topology>
    </subcellularLocation>
</comment>
<evidence type="ECO:0000256" key="10">
    <source>
        <dbReference type="ARBA" id="ARBA00023136"/>
    </source>
</evidence>
<dbReference type="InterPro" id="IPR022764">
    <property type="entry name" value="Peptidase_S54_rhomboid_dom"/>
</dbReference>
<dbReference type="FunFam" id="1.20.1540.10:FF:000007">
    <property type="entry name" value="Rhomboid like 2"/>
    <property type="match status" value="1"/>
</dbReference>
<dbReference type="AlphaFoldDB" id="A0AA88HVB6"/>
<dbReference type="InterPro" id="IPR051739">
    <property type="entry name" value="Rhomboid_IM_Serine_Proteases"/>
</dbReference>
<dbReference type="Gene3D" id="1.20.1540.10">
    <property type="entry name" value="Rhomboid-like"/>
    <property type="match status" value="1"/>
</dbReference>
<keyword evidence="7" id="KW-0378">Hydrolase</keyword>
<keyword evidence="14" id="KW-1185">Reference proteome</keyword>
<evidence type="ECO:0000256" key="2">
    <source>
        <dbReference type="ARBA" id="ARBA00004141"/>
    </source>
</evidence>
<comment type="caution">
    <text evidence="13">The sequence shown here is derived from an EMBL/GenBank/DDBJ whole genome shotgun (WGS) entry which is preliminary data.</text>
</comment>
<evidence type="ECO:0000256" key="8">
    <source>
        <dbReference type="ARBA" id="ARBA00022825"/>
    </source>
</evidence>
<keyword evidence="10 11" id="KW-0472">Membrane</keyword>
<comment type="catalytic activity">
    <reaction evidence="1">
        <text>Cleaves type-1 transmembrane domains using a catalytic dyad composed of serine and histidine that are contributed by different transmembrane domains.</text>
        <dbReference type="EC" id="3.4.21.105"/>
    </reaction>
</comment>
<feature type="transmembrane region" description="Helical" evidence="11">
    <location>
        <begin position="236"/>
        <end position="261"/>
    </location>
</feature>
<dbReference type="GO" id="GO:0006508">
    <property type="term" value="P:proteolysis"/>
    <property type="evidence" value="ECO:0007669"/>
    <property type="project" value="UniProtKB-KW"/>
</dbReference>
<evidence type="ECO:0000256" key="9">
    <source>
        <dbReference type="ARBA" id="ARBA00022989"/>
    </source>
</evidence>
<dbReference type="Pfam" id="PF01694">
    <property type="entry name" value="Rhomboid"/>
    <property type="match status" value="1"/>
</dbReference>
<feature type="transmembrane region" description="Helical" evidence="11">
    <location>
        <begin position="273"/>
        <end position="290"/>
    </location>
</feature>
<dbReference type="SUPFAM" id="SSF144091">
    <property type="entry name" value="Rhomboid-like"/>
    <property type="match status" value="1"/>
</dbReference>
<feature type="transmembrane region" description="Helical" evidence="11">
    <location>
        <begin position="389"/>
        <end position="410"/>
    </location>
</feature>
<keyword evidence="9 11" id="KW-1133">Transmembrane helix</keyword>
<feature type="transmembrane region" description="Helical" evidence="11">
    <location>
        <begin position="325"/>
        <end position="344"/>
    </location>
</feature>
<dbReference type="GO" id="GO:0004252">
    <property type="term" value="F:serine-type endopeptidase activity"/>
    <property type="evidence" value="ECO:0007669"/>
    <property type="project" value="InterPro"/>
</dbReference>
<keyword evidence="8" id="KW-0720">Serine protease</keyword>
<gene>
    <name evidence="13" type="ORF">QYM36_009127</name>
</gene>
<sequence length="416" mass="47700">MKFKIDITCLRKTMYLLWRGQLMNMDSLDEIVAVNDDYDEGGSLFDESEIRKELLTDKWRQIFDKFDPEGFGEIPWDDFLKVLEAPEFRVEISEQKVQIFQEKAGQRKANSITFQDFVNVMSGKRSRSFKCAVHHRDREISSEKDYHLLPKNPTLFQKMVKLVADEYLIEERDKKYYADNYQCCPPPWFIIFITIVELGFFTYYTILNGELSASGPVPIDSIFLYRPDKRSEIWRFVFYMVLHSGWLHLTFNLSVQLLVGLPLEMVHGSTRIGIVYMSGVLAGSLGTSIFDKDVYLVGASGGVYALLAAHLANVLLNYYHMEFGILRLVGILMVASADVGFAIYDRYAEQQLLGPSVSYVSHLTGALAGLTIGYIVLKNFEQKLHEQLIWWVALGVYAACTIFAILYNVFTPYPDS</sequence>
<evidence type="ECO:0000256" key="5">
    <source>
        <dbReference type="ARBA" id="ARBA00022670"/>
    </source>
</evidence>
<name>A0AA88HVB6_ARTSF</name>
<evidence type="ECO:0000313" key="13">
    <source>
        <dbReference type="EMBL" id="KAK2714816.1"/>
    </source>
</evidence>
<dbReference type="SUPFAM" id="SSF47473">
    <property type="entry name" value="EF-hand"/>
    <property type="match status" value="1"/>
</dbReference>
<evidence type="ECO:0000256" key="1">
    <source>
        <dbReference type="ARBA" id="ARBA00000156"/>
    </source>
</evidence>
<organism evidence="13 14">
    <name type="scientific">Artemia franciscana</name>
    <name type="common">Brine shrimp</name>
    <name type="synonym">Artemia sanfranciscana</name>
    <dbReference type="NCBI Taxonomy" id="6661"/>
    <lineage>
        <taxon>Eukaryota</taxon>
        <taxon>Metazoa</taxon>
        <taxon>Ecdysozoa</taxon>
        <taxon>Arthropoda</taxon>
        <taxon>Crustacea</taxon>
        <taxon>Branchiopoda</taxon>
        <taxon>Anostraca</taxon>
        <taxon>Artemiidae</taxon>
        <taxon>Artemia</taxon>
    </lineage>
</organism>
<evidence type="ECO:0000313" key="14">
    <source>
        <dbReference type="Proteomes" id="UP001187531"/>
    </source>
</evidence>
<dbReference type="Gene3D" id="1.10.238.10">
    <property type="entry name" value="EF-hand"/>
    <property type="match status" value="1"/>
</dbReference>
<accession>A0AA88HVB6</accession>
<dbReference type="InterPro" id="IPR002048">
    <property type="entry name" value="EF_hand_dom"/>
</dbReference>
<dbReference type="PROSITE" id="PS50222">
    <property type="entry name" value="EF_HAND_2"/>
    <property type="match status" value="1"/>
</dbReference>
<dbReference type="Proteomes" id="UP001187531">
    <property type="component" value="Unassembled WGS sequence"/>
</dbReference>
<dbReference type="PANTHER" id="PTHR45840">
    <property type="entry name" value="RHOMBOID-RELATED PROTEIN"/>
    <property type="match status" value="1"/>
</dbReference>
<protein>
    <recommendedName>
        <fullName evidence="4">rhomboid protease</fullName>
        <ecNumber evidence="4">3.4.21.105</ecNumber>
    </recommendedName>
</protein>
<dbReference type="PANTHER" id="PTHR45840:SF2">
    <property type="entry name" value="PROTEIN RHOMBOID-RELATED"/>
    <property type="match status" value="1"/>
</dbReference>
<feature type="transmembrane region" description="Helical" evidence="11">
    <location>
        <begin position="356"/>
        <end position="377"/>
    </location>
</feature>
<evidence type="ECO:0000256" key="4">
    <source>
        <dbReference type="ARBA" id="ARBA00013039"/>
    </source>
</evidence>
<feature type="transmembrane region" description="Helical" evidence="11">
    <location>
        <begin position="188"/>
        <end position="206"/>
    </location>
</feature>
<keyword evidence="5" id="KW-0645">Protease</keyword>
<dbReference type="EC" id="3.4.21.105" evidence="4"/>